<dbReference type="PANTHER" id="PTHR37512">
    <property type="entry name" value="TRIFUNCTIONAL NAD BIOSYNTHESIS/REGULATOR PROTEIN NADR"/>
    <property type="match status" value="1"/>
</dbReference>
<dbReference type="Gene3D" id="3.40.50.300">
    <property type="entry name" value="P-loop containing nucleotide triphosphate hydrolases"/>
    <property type="match status" value="1"/>
</dbReference>
<comment type="caution">
    <text evidence="2">The sequence shown here is derived from an EMBL/GenBank/DDBJ whole genome shotgun (WGS) entry which is preliminary data.</text>
</comment>
<keyword evidence="3" id="KW-1185">Reference proteome</keyword>
<reference evidence="2" key="1">
    <citation type="submission" date="2013-01" db="EMBL/GenBank/DDBJ databases">
        <title>Genome draft of Hydrogenophaga taeniospiralis 2K1.</title>
        <authorList>
            <person name="Gomila M."/>
            <person name="Lalucat J."/>
        </authorList>
    </citation>
    <scope>NUCLEOTIDE SEQUENCE</scope>
    <source>
        <strain evidence="2">CCUG 15921</strain>
    </source>
</reference>
<dbReference type="EMBL" id="AOGK01000005">
    <property type="protein sequence ID" value="MDG5975211.1"/>
    <property type="molecule type" value="Genomic_DNA"/>
</dbReference>
<gene>
    <name evidence="2" type="ORF">H010_08136</name>
</gene>
<dbReference type="InterPro" id="IPR052735">
    <property type="entry name" value="NAD_biosynth-regulator"/>
</dbReference>
<evidence type="ECO:0000313" key="2">
    <source>
        <dbReference type="EMBL" id="MDG5975211.1"/>
    </source>
</evidence>
<dbReference type="InterPro" id="IPR027417">
    <property type="entry name" value="P-loop_NTPase"/>
</dbReference>
<dbReference type="PANTHER" id="PTHR37512:SF1">
    <property type="entry name" value="NADR_TTD14 AAA DOMAIN-CONTAINING PROTEIN"/>
    <property type="match status" value="1"/>
</dbReference>
<proteinExistence type="predicted"/>
<dbReference type="InterPro" id="IPR038727">
    <property type="entry name" value="NadR/Ttd14_AAA_dom"/>
</dbReference>
<dbReference type="Proteomes" id="UP001152876">
    <property type="component" value="Unassembled WGS sequence"/>
</dbReference>
<accession>A0A9X4SEM7</accession>
<evidence type="ECO:0000259" key="1">
    <source>
        <dbReference type="Pfam" id="PF13521"/>
    </source>
</evidence>
<dbReference type="Pfam" id="PF13521">
    <property type="entry name" value="AAA_28"/>
    <property type="match status" value="1"/>
</dbReference>
<feature type="domain" description="NadR/Ttd14 AAA" evidence="1">
    <location>
        <begin position="10"/>
        <end position="171"/>
    </location>
</feature>
<dbReference type="SUPFAM" id="SSF52540">
    <property type="entry name" value="P-loop containing nucleoside triphosphate hydrolases"/>
    <property type="match status" value="1"/>
</dbReference>
<evidence type="ECO:0000313" key="3">
    <source>
        <dbReference type="Proteomes" id="UP001152876"/>
    </source>
</evidence>
<name>A0A9X4SEM7_9BURK</name>
<protein>
    <submittedName>
        <fullName evidence="2">Nad metabolism ATPase/kinase-like protein</fullName>
    </submittedName>
</protein>
<dbReference type="AlphaFoldDB" id="A0A9X4SEM7"/>
<organism evidence="2 3">
    <name type="scientific">Hydrogenophaga taeniospiralis CCUG 15921</name>
    <dbReference type="NCBI Taxonomy" id="1281780"/>
    <lineage>
        <taxon>Bacteria</taxon>
        <taxon>Pseudomonadati</taxon>
        <taxon>Pseudomonadota</taxon>
        <taxon>Betaproteobacteria</taxon>
        <taxon>Burkholderiales</taxon>
        <taxon>Comamonadaceae</taxon>
        <taxon>Hydrogenophaga</taxon>
    </lineage>
</organism>
<sequence length="230" mass="25363">MLTPPVALTITLLGGESSGKTALAQALHQHLNQQLQIHTALVPEQLRLWCERMGRAPRAEEQAARAAEQSRCIEEATQQAGVELVIADTSALVIAAYSELYFQDTSLYAAARATQQRYDLTLLMGLDLPWVPDGLFRDSPAVREATDALLRRELRTAGVAFQPVYGQGEARLRQALQAIATRLGRPLVADDPVLRQGRGRWVCDSCSDPDCEHRLFSQLLTTDHTKDPPP</sequence>